<evidence type="ECO:0000313" key="1">
    <source>
        <dbReference type="EMBL" id="UPK89309.1"/>
    </source>
</evidence>
<accession>A0ACD3YK39</accession>
<organism evidence="1 2">
    <name type="scientific">Fusarium solani subsp. cucurbitae</name>
    <name type="common">Neocosmosporum cucurbitae</name>
    <dbReference type="NCBI Taxonomy" id="2747967"/>
    <lineage>
        <taxon>Eukaryota</taxon>
        <taxon>Fungi</taxon>
        <taxon>Dikarya</taxon>
        <taxon>Ascomycota</taxon>
        <taxon>Pezizomycotina</taxon>
        <taxon>Sordariomycetes</taxon>
        <taxon>Hypocreomycetidae</taxon>
        <taxon>Hypocreales</taxon>
        <taxon>Nectriaceae</taxon>
        <taxon>Fusarium</taxon>
        <taxon>Fusarium solani species complex</taxon>
    </lineage>
</organism>
<keyword evidence="2" id="KW-1185">Reference proteome</keyword>
<dbReference type="Proteomes" id="UP000830768">
    <property type="component" value="Chromosome 1"/>
</dbReference>
<sequence>MTYQLKYMALLLGYMSQIRATTVTYPVPRTAPSHAIDLGSMPVGVSFEFDMIATYMLNMSRTWNCMEHIDQFYDSRMPIRIGGTTQDRCHFDANFDGYFYRNPNDELSHYYGPRLFDLIGAYGGEVIVGFNRGDDNITNSLEAVTAAKSRLLEQLWGVELGNEPDLYYSVWNKPVATPPWNKTQEGDNQAEWFQAFLNMWDGPLPILSGGNYAVPIELTPAYPNTDYLIDTAFNSTVQAGVKMYNTHLYALSPENAVLSDEMNHAKTVADLSNYVDKITKAKSAGRPYIIGETGFHGLETTQDATFGGAIQIIDKTLHALTLGIERLYYHQGGLGANQASFNWWHLDKVEAPFYGGYFSALAVSGGDKIIESDHGDDSFSQYVVYRNGSPYKAILVNTEYYSGTGSRTSATFELTGLSSSVVKALRMTASSSETTIETIQRVTGQPVIGGQYFSNKNCKLLGKRSYESIKVLKGKAKIKLAASEAVLLYL</sequence>
<gene>
    <name evidence="1" type="ORF">LCI18_000244</name>
</gene>
<evidence type="ECO:0000313" key="2">
    <source>
        <dbReference type="Proteomes" id="UP000830768"/>
    </source>
</evidence>
<name>A0ACD3YK39_FUSSC</name>
<reference evidence="1" key="1">
    <citation type="submission" date="2021-11" db="EMBL/GenBank/DDBJ databases">
        <title>Fusarium solani-melongenae Genome sequencing and assembly.</title>
        <authorList>
            <person name="Xie S."/>
            <person name="Huang L."/>
            <person name="Zhang X."/>
        </authorList>
    </citation>
    <scope>NUCLEOTIDE SEQUENCE</scope>
    <source>
        <strain evidence="1">CRI 24-3</strain>
    </source>
</reference>
<proteinExistence type="predicted"/>
<protein>
    <submittedName>
        <fullName evidence="1">Uncharacterized protein</fullName>
    </submittedName>
</protein>
<dbReference type="EMBL" id="CP090030">
    <property type="protein sequence ID" value="UPK89309.1"/>
    <property type="molecule type" value="Genomic_DNA"/>
</dbReference>